<evidence type="ECO:0000256" key="5">
    <source>
        <dbReference type="ARBA" id="ARBA00022553"/>
    </source>
</evidence>
<evidence type="ECO:0000256" key="8">
    <source>
        <dbReference type="ARBA" id="ARBA00022741"/>
    </source>
</evidence>
<dbReference type="Pfam" id="PF02518">
    <property type="entry name" value="HATPase_c"/>
    <property type="match status" value="1"/>
</dbReference>
<keyword evidence="12" id="KW-0902">Two-component regulatory system</keyword>
<feature type="domain" description="Histidine kinase" evidence="15">
    <location>
        <begin position="217"/>
        <end position="393"/>
    </location>
</feature>
<dbReference type="EC" id="2.7.13.3" evidence="3"/>
<name>A0A1H4GYS2_9SPHI</name>
<keyword evidence="11 14" id="KW-1133">Transmembrane helix</keyword>
<evidence type="ECO:0000256" key="7">
    <source>
        <dbReference type="ARBA" id="ARBA00022692"/>
    </source>
</evidence>
<dbReference type="SUPFAM" id="SSF47384">
    <property type="entry name" value="Homodimeric domain of signal transducing histidine kinase"/>
    <property type="match status" value="1"/>
</dbReference>
<reference evidence="16 17" key="1">
    <citation type="submission" date="2016-10" db="EMBL/GenBank/DDBJ databases">
        <authorList>
            <person name="de Groot N.N."/>
        </authorList>
    </citation>
    <scope>NUCLEOTIDE SEQUENCE [LARGE SCALE GENOMIC DNA]</scope>
    <source>
        <strain evidence="16 17">DSM 19033</strain>
    </source>
</reference>
<comment type="subcellular location">
    <subcellularLocation>
        <location evidence="2">Cell membrane</location>
        <topology evidence="2">Multi-pass membrane protein</topology>
    </subcellularLocation>
</comment>
<evidence type="ECO:0000256" key="11">
    <source>
        <dbReference type="ARBA" id="ARBA00022989"/>
    </source>
</evidence>
<feature type="transmembrane region" description="Helical" evidence="14">
    <location>
        <begin position="129"/>
        <end position="150"/>
    </location>
</feature>
<dbReference type="GO" id="GO:0000155">
    <property type="term" value="F:phosphorelay sensor kinase activity"/>
    <property type="evidence" value="ECO:0007669"/>
    <property type="project" value="InterPro"/>
</dbReference>
<keyword evidence="4" id="KW-1003">Cell membrane</keyword>
<dbReference type="InterPro" id="IPR005467">
    <property type="entry name" value="His_kinase_dom"/>
</dbReference>
<dbReference type="InterPro" id="IPR003594">
    <property type="entry name" value="HATPase_dom"/>
</dbReference>
<evidence type="ECO:0000313" key="17">
    <source>
        <dbReference type="Proteomes" id="UP000198850"/>
    </source>
</evidence>
<evidence type="ECO:0000256" key="1">
    <source>
        <dbReference type="ARBA" id="ARBA00000085"/>
    </source>
</evidence>
<dbReference type="RefSeq" id="WP_217631602.1">
    <property type="nucleotide sequence ID" value="NZ_FNRA01000012.1"/>
</dbReference>
<dbReference type="PANTHER" id="PTHR45528">
    <property type="entry name" value="SENSOR HISTIDINE KINASE CPXA"/>
    <property type="match status" value="1"/>
</dbReference>
<gene>
    <name evidence="16" type="ORF">SAMN05443550_11257</name>
</gene>
<keyword evidence="6" id="KW-0808">Transferase</keyword>
<evidence type="ECO:0000256" key="2">
    <source>
        <dbReference type="ARBA" id="ARBA00004651"/>
    </source>
</evidence>
<dbReference type="InterPro" id="IPR036890">
    <property type="entry name" value="HATPase_C_sf"/>
</dbReference>
<dbReference type="CDD" id="cd00082">
    <property type="entry name" value="HisKA"/>
    <property type="match status" value="1"/>
</dbReference>
<sequence length="419" mass="48883">MKLFSSYNRILLVISFAGLFIIGVLFYKTLAYYLDRQIDDGLVEELMEVQDFTHEKNILPAPSYYKDLVVEYKNIIKVLNKSSFADTVYYNPKKKQLEPARYLKTDISLNDKAYQVLIMYSKAHRNEEIRSICLVIIIPFLFLLLVLFWVNKVLIHKLWAPFRQLLVNIKVFNLNHDQSFEPVSTQIQEFKELSNAIEDLSFKVRSDYKEIKLFTENASHEMLTPLAVINSKLDTMLQSARLGPEESETLSDLYKATSRLTKLNQSLLLLVKIDNNLMMDTEEVAVMDMIKEKQAFFQELIHKRNLRIELHLDPVYLIVSRQLFDILINNLFSNAIRHNYEGGLINIKLTETSLSFSNTGKSGLLKEEMIFERFFKDPASDGTGLGLAILKQICSRQQYQLSYHYENQLHIFKVKFNKN</sequence>
<protein>
    <recommendedName>
        <fullName evidence="3">histidine kinase</fullName>
        <ecNumber evidence="3">2.7.13.3</ecNumber>
    </recommendedName>
</protein>
<evidence type="ECO:0000256" key="4">
    <source>
        <dbReference type="ARBA" id="ARBA00022475"/>
    </source>
</evidence>
<dbReference type="GO" id="GO:0005524">
    <property type="term" value="F:ATP binding"/>
    <property type="evidence" value="ECO:0007669"/>
    <property type="project" value="UniProtKB-KW"/>
</dbReference>
<keyword evidence="8" id="KW-0547">Nucleotide-binding</keyword>
<evidence type="ECO:0000256" key="6">
    <source>
        <dbReference type="ARBA" id="ARBA00022679"/>
    </source>
</evidence>
<evidence type="ECO:0000256" key="3">
    <source>
        <dbReference type="ARBA" id="ARBA00012438"/>
    </source>
</evidence>
<keyword evidence="7 14" id="KW-0812">Transmembrane</keyword>
<dbReference type="Gene3D" id="1.10.287.130">
    <property type="match status" value="1"/>
</dbReference>
<evidence type="ECO:0000256" key="13">
    <source>
        <dbReference type="ARBA" id="ARBA00023136"/>
    </source>
</evidence>
<keyword evidence="13 14" id="KW-0472">Membrane</keyword>
<dbReference type="GO" id="GO:0005886">
    <property type="term" value="C:plasma membrane"/>
    <property type="evidence" value="ECO:0007669"/>
    <property type="project" value="UniProtKB-SubCell"/>
</dbReference>
<dbReference type="InterPro" id="IPR050398">
    <property type="entry name" value="HssS/ArlS-like"/>
</dbReference>
<dbReference type="EMBL" id="FNRA01000012">
    <property type="protein sequence ID" value="SEB14696.1"/>
    <property type="molecule type" value="Genomic_DNA"/>
</dbReference>
<keyword evidence="17" id="KW-1185">Reference proteome</keyword>
<evidence type="ECO:0000259" key="15">
    <source>
        <dbReference type="PROSITE" id="PS50109"/>
    </source>
</evidence>
<evidence type="ECO:0000256" key="9">
    <source>
        <dbReference type="ARBA" id="ARBA00022777"/>
    </source>
</evidence>
<comment type="catalytic activity">
    <reaction evidence="1">
        <text>ATP + protein L-histidine = ADP + protein N-phospho-L-histidine.</text>
        <dbReference type="EC" id="2.7.13.3"/>
    </reaction>
</comment>
<dbReference type="PANTHER" id="PTHR45528:SF1">
    <property type="entry name" value="SENSOR HISTIDINE KINASE CPXA"/>
    <property type="match status" value="1"/>
</dbReference>
<dbReference type="InterPro" id="IPR003661">
    <property type="entry name" value="HisK_dim/P_dom"/>
</dbReference>
<dbReference type="Gene3D" id="3.30.565.10">
    <property type="entry name" value="Histidine kinase-like ATPase, C-terminal domain"/>
    <property type="match status" value="1"/>
</dbReference>
<organism evidence="16 17">
    <name type="scientific">Pedobacter hartonius</name>
    <dbReference type="NCBI Taxonomy" id="425514"/>
    <lineage>
        <taxon>Bacteria</taxon>
        <taxon>Pseudomonadati</taxon>
        <taxon>Bacteroidota</taxon>
        <taxon>Sphingobacteriia</taxon>
        <taxon>Sphingobacteriales</taxon>
        <taxon>Sphingobacteriaceae</taxon>
        <taxon>Pedobacter</taxon>
    </lineage>
</organism>
<evidence type="ECO:0000313" key="16">
    <source>
        <dbReference type="EMBL" id="SEB14696.1"/>
    </source>
</evidence>
<dbReference type="InterPro" id="IPR036097">
    <property type="entry name" value="HisK_dim/P_sf"/>
</dbReference>
<keyword evidence="10" id="KW-0067">ATP-binding</keyword>
<dbReference type="PROSITE" id="PS50109">
    <property type="entry name" value="HIS_KIN"/>
    <property type="match status" value="1"/>
</dbReference>
<keyword evidence="5" id="KW-0597">Phosphoprotein</keyword>
<dbReference type="STRING" id="425514.SAMN05443550_11257"/>
<dbReference type="Proteomes" id="UP000198850">
    <property type="component" value="Unassembled WGS sequence"/>
</dbReference>
<evidence type="ECO:0000256" key="12">
    <source>
        <dbReference type="ARBA" id="ARBA00023012"/>
    </source>
</evidence>
<dbReference type="SMART" id="SM00388">
    <property type="entry name" value="HisKA"/>
    <property type="match status" value="1"/>
</dbReference>
<dbReference type="SUPFAM" id="SSF55874">
    <property type="entry name" value="ATPase domain of HSP90 chaperone/DNA topoisomerase II/histidine kinase"/>
    <property type="match status" value="1"/>
</dbReference>
<feature type="transmembrane region" description="Helical" evidence="14">
    <location>
        <begin position="6"/>
        <end position="27"/>
    </location>
</feature>
<dbReference type="AlphaFoldDB" id="A0A1H4GYS2"/>
<dbReference type="Pfam" id="PF00512">
    <property type="entry name" value="HisKA"/>
    <property type="match status" value="1"/>
</dbReference>
<evidence type="ECO:0000256" key="14">
    <source>
        <dbReference type="SAM" id="Phobius"/>
    </source>
</evidence>
<accession>A0A1H4GYS2</accession>
<dbReference type="SMART" id="SM00387">
    <property type="entry name" value="HATPase_c"/>
    <property type="match status" value="1"/>
</dbReference>
<evidence type="ECO:0000256" key="10">
    <source>
        <dbReference type="ARBA" id="ARBA00022840"/>
    </source>
</evidence>
<proteinExistence type="predicted"/>
<keyword evidence="9 16" id="KW-0418">Kinase</keyword>